<evidence type="ECO:0000256" key="1">
    <source>
        <dbReference type="SAM" id="MobiDB-lite"/>
    </source>
</evidence>
<comment type="caution">
    <text evidence="4">The sequence shown here is derived from an EMBL/GenBank/DDBJ whole genome shotgun (WGS) entry which is preliminary data.</text>
</comment>
<feature type="transmembrane region" description="Helical" evidence="2">
    <location>
        <begin position="63"/>
        <end position="86"/>
    </location>
</feature>
<feature type="signal peptide" evidence="3">
    <location>
        <begin position="1"/>
        <end position="18"/>
    </location>
</feature>
<evidence type="ECO:0000313" key="4">
    <source>
        <dbReference type="EMBL" id="MBY8879847.1"/>
    </source>
</evidence>
<feature type="region of interest" description="Disordered" evidence="1">
    <location>
        <begin position="123"/>
        <end position="143"/>
    </location>
</feature>
<gene>
    <name evidence="4" type="ORF">K7862_19730</name>
</gene>
<organism evidence="4 5">
    <name type="scientific">Actinacidiphila acidipaludis</name>
    <dbReference type="NCBI Taxonomy" id="2873382"/>
    <lineage>
        <taxon>Bacteria</taxon>
        <taxon>Bacillati</taxon>
        <taxon>Actinomycetota</taxon>
        <taxon>Actinomycetes</taxon>
        <taxon>Kitasatosporales</taxon>
        <taxon>Streptomycetaceae</taxon>
        <taxon>Actinacidiphila</taxon>
    </lineage>
</organism>
<proteinExistence type="predicted"/>
<sequence>MLTTALCVALTVAGLAVAAQTAHRRRFPRATRIAALSLLPVGLAMAGLITLGRRIGTAVADWAADLVFKPTVWVGFGVIVCSVLLYGTTRLFSGRGGGEETAGGAGAGGGPAAVPAAGAGAGTAAITQGRGQGGRRKSGDSGLSEFADVEEILKRRGI</sequence>
<evidence type="ECO:0000313" key="5">
    <source>
        <dbReference type="Proteomes" id="UP000778578"/>
    </source>
</evidence>
<evidence type="ECO:0000256" key="2">
    <source>
        <dbReference type="SAM" id="Phobius"/>
    </source>
</evidence>
<keyword evidence="2" id="KW-1133">Transmembrane helix</keyword>
<keyword evidence="3" id="KW-0732">Signal</keyword>
<keyword evidence="2" id="KW-0812">Transmembrane</keyword>
<dbReference type="EMBL" id="JAINZZ010000024">
    <property type="protein sequence ID" value="MBY8879847.1"/>
    <property type="molecule type" value="Genomic_DNA"/>
</dbReference>
<feature type="chain" id="PRO_5047016749" description="Cellulose synthase" evidence="3">
    <location>
        <begin position="19"/>
        <end position="158"/>
    </location>
</feature>
<protein>
    <recommendedName>
        <fullName evidence="6">Cellulose synthase</fullName>
    </recommendedName>
</protein>
<name>A0ABS7Q9K2_9ACTN</name>
<keyword evidence="5" id="KW-1185">Reference proteome</keyword>
<accession>A0ABS7Q9K2</accession>
<reference evidence="4 5" key="1">
    <citation type="submission" date="2021-08" db="EMBL/GenBank/DDBJ databases">
        <title>WGS of actinomycetes from Thailand.</title>
        <authorList>
            <person name="Thawai C."/>
        </authorList>
    </citation>
    <scope>NUCLEOTIDE SEQUENCE [LARGE SCALE GENOMIC DNA]</scope>
    <source>
        <strain evidence="4 5">PLK6-54</strain>
    </source>
</reference>
<evidence type="ECO:0008006" key="6">
    <source>
        <dbReference type="Google" id="ProtNLM"/>
    </source>
</evidence>
<dbReference type="RefSeq" id="WP_222964298.1">
    <property type="nucleotide sequence ID" value="NZ_JAINZZ010000024.1"/>
</dbReference>
<dbReference type="Proteomes" id="UP000778578">
    <property type="component" value="Unassembled WGS sequence"/>
</dbReference>
<evidence type="ECO:0000256" key="3">
    <source>
        <dbReference type="SAM" id="SignalP"/>
    </source>
</evidence>
<feature type="transmembrane region" description="Helical" evidence="2">
    <location>
        <begin position="34"/>
        <end position="51"/>
    </location>
</feature>
<keyword evidence="2" id="KW-0472">Membrane</keyword>